<dbReference type="Pfam" id="PF03237">
    <property type="entry name" value="Terminase_6N"/>
    <property type="match status" value="1"/>
</dbReference>
<keyword evidence="1" id="KW-0255">Endonuclease</keyword>
<dbReference type="GO" id="GO:0098009">
    <property type="term" value="C:viral terminase, large subunit"/>
    <property type="evidence" value="ECO:0007669"/>
    <property type="project" value="UniProtKB-UniRule"/>
</dbReference>
<dbReference type="InterPro" id="IPR047987">
    <property type="entry name" value="Gp19-like_virus"/>
</dbReference>
<comment type="cofactor">
    <cofactor evidence="1">
        <name>Mg(2+)</name>
        <dbReference type="ChEBI" id="CHEBI:18420"/>
    </cofactor>
</comment>
<organism evidence="3">
    <name type="scientific">Escherichia phage Baskent_phicoli_1</name>
    <dbReference type="NCBI Taxonomy" id="3145031"/>
    <lineage>
        <taxon>Viruses</taxon>
        <taxon>Duplodnaviria</taxon>
        <taxon>Heunggongvirae</taxon>
        <taxon>Uroviricota</taxon>
        <taxon>Caudoviricetes</taxon>
        <taxon>Autographivirales</taxon>
        <taxon>Autotranscriptaviridae</taxon>
        <taxon>Studiervirinae</taxon>
        <taxon>Kayfunavirus</taxon>
    </lineage>
</organism>
<evidence type="ECO:0000313" key="3">
    <source>
        <dbReference type="EMBL" id="XCD08731.1"/>
    </source>
</evidence>
<protein>
    <recommendedName>
        <fullName evidence="1">Terminase, large subunit</fullName>
    </recommendedName>
    <alternativeName>
        <fullName evidence="1">DNA-packaging protein</fullName>
    </alternativeName>
    <domain>
        <recommendedName>
            <fullName evidence="1">ATPase</fullName>
            <ecNumber evidence="1">3.6.4.-</ecNumber>
        </recommendedName>
    </domain>
    <domain>
        <recommendedName>
            <fullName evidence="1">Endonuclease</fullName>
            <ecNumber evidence="1">3.1.21.-</ecNumber>
        </recommendedName>
    </domain>
</protein>
<feature type="region of interest" description="Nuclease activity" evidence="1">
    <location>
        <begin position="331"/>
        <end position="416"/>
    </location>
</feature>
<dbReference type="Gene3D" id="3.30.420.240">
    <property type="match status" value="1"/>
</dbReference>
<dbReference type="NCBIfam" id="NF033889">
    <property type="entry name" value="termin_lrg_T7"/>
    <property type="match status" value="1"/>
</dbReference>
<dbReference type="GO" id="GO:0004519">
    <property type="term" value="F:endonuclease activity"/>
    <property type="evidence" value="ECO:0007669"/>
    <property type="project" value="UniProtKB-UniRule"/>
</dbReference>
<proteinExistence type="inferred from homology"/>
<dbReference type="GO" id="GO:0051276">
    <property type="term" value="P:chromosome organization"/>
    <property type="evidence" value="ECO:0007669"/>
    <property type="project" value="UniProtKB-UniRule"/>
</dbReference>
<comment type="subunit">
    <text evidence="1">Homopentamer. Interacts with the terminase small subunit; the active complex is probably heterooligomeric. Interacts with the portal protein.</text>
</comment>
<keyword evidence="1" id="KW-0540">Nuclease</keyword>
<dbReference type="GO" id="GO:0046872">
    <property type="term" value="F:metal ion binding"/>
    <property type="evidence" value="ECO:0007669"/>
    <property type="project" value="UniProtKB-UniRule"/>
</dbReference>
<dbReference type="GO" id="GO:0005524">
    <property type="term" value="F:ATP binding"/>
    <property type="evidence" value="ECO:0007669"/>
    <property type="project" value="UniProtKB-KW"/>
</dbReference>
<feature type="domain" description="Terminase large subunit ribonuclease H-like" evidence="2">
    <location>
        <begin position="350"/>
        <end position="457"/>
    </location>
</feature>
<comment type="caution">
    <text evidence="1">Lacks conserved residue(s) required for the propagation of feature annotation.</text>
</comment>
<keyword evidence="1" id="KW-0067">ATP-binding</keyword>
<dbReference type="Gene3D" id="3.40.50.300">
    <property type="entry name" value="P-loop containing nucleotide triphosphate hydrolases"/>
    <property type="match status" value="1"/>
</dbReference>
<sequence>MTARMKADFVFFLFVLWKALSLPVPTRCQIDMAKKLSAGDNRRFILQAFRGIGKSFITCAFVVWKLWNNPDLKFMIVSASKERADANSIFIKRIIDLMPQLQELKPKQGQRDAVISFDVGPAKPDHSPSVKSVGITGQLTGSRADILIADDVEVPNNSATQAARDRLSELVKEFDAILKPGGTIIYLGTPQNEMTLYRELEGRGYTTTIWPARYPRDKKDWQSYGDRLAPMLQAELEEDPESFYWRPTDEVRFDDTDLKERELSYGKAGFALQFMLNPNLSDAEKYPLKLRDLIVADLDPASSPMVYQWLPNPQNKREDVPNVGLMGDSYHTYQTVGSAFSSYTQKILVIDPSGRGKDETGYAVLYQLNGYIFAMEVGGMRGGYEDSTLEALAKIGRKWKVNEYVIEGNFGDGMYLELFKPVAARIHPAAVTEVKSKGQKELRICDVLEPIMGSHRLIVNAAAIVQDYQSASDKDGVRNPIYSLFYQMTRISRERGALAHDDRLDALAIGVQFFVESMAKDANKGEREVTEEWLEEQMENPRKGFESIHTEFWDNGVRVTHDTDDELGLGSYVTFH</sequence>
<feature type="short sequence motif" description="Walker A motif" evidence="1">
    <location>
        <begin position="48"/>
        <end position="55"/>
    </location>
</feature>
<name>A0AAU8BCK3_9CAUD</name>
<dbReference type="GO" id="GO:0019073">
    <property type="term" value="P:viral DNA genome packaging"/>
    <property type="evidence" value="ECO:0007669"/>
    <property type="project" value="UniProtKB-UniRule"/>
</dbReference>
<dbReference type="HAMAP" id="MF_04147">
    <property type="entry name" value="TERL_T7"/>
    <property type="match status" value="1"/>
</dbReference>
<dbReference type="InterPro" id="IPR044271">
    <property type="entry name" value="Terminase_large_su_gp19"/>
</dbReference>
<evidence type="ECO:0000259" key="2">
    <source>
        <dbReference type="Pfam" id="PF22530"/>
    </source>
</evidence>
<feature type="binding site" evidence="1">
    <location>
        <position position="351"/>
    </location>
    <ligand>
        <name>Mg(2+)</name>
        <dbReference type="ChEBI" id="CHEBI:18420"/>
        <label>2</label>
        <note>catalytic; for nuclease activity</note>
    </ligand>
</feature>
<accession>A0AAU8BCK3</accession>
<keyword evidence="1" id="KW-0547">Nucleotide-binding</keyword>
<reference evidence="3" key="1">
    <citation type="submission" date="2024-04" db="EMBL/GenBank/DDBJ databases">
        <authorList>
            <person name="Uskudar Guclu A."/>
            <person name="Unlu S."/>
        </authorList>
    </citation>
    <scope>NUCLEOTIDE SEQUENCE</scope>
</reference>
<dbReference type="EC" id="3.1.21.-" evidence="1"/>
<feature type="binding site" evidence="1">
    <location>
        <position position="351"/>
    </location>
    <ligand>
        <name>Mg(2+)</name>
        <dbReference type="ChEBI" id="CHEBI:18420"/>
        <label>1</label>
        <note>catalytic; for nuclease activity</note>
    </ligand>
</feature>
<comment type="function">
    <text evidence="1">The terminase large subunit acts as an ATP driven molecular motor necessary for viral DNA translocation into empty capsids and as an endonuclease that cuts the viral genome at a unique and precise dsDNA sequence to initiate and to end a packaging reaction. The terminase lies at a unique vertex of the procapsid and is composed of two subunits, a small terminase subunit involved in viral DNA recognition (packaging sequence), and a large terminase subunit possessing endonucleolytic and ATPase activities. Both terminase subunits heterooligomerize and are docked on the portal protein to form the packaging machine. The terminase large subunit exhibits endonuclease activity and cleaves the viral genome concatemer. Once the DNA is packaged, the terminase detaches from the portal and gets replaced by the tail to finish maturation of the virion.</text>
</comment>
<keyword evidence="1" id="KW-1188">Viral release from host cell</keyword>
<feature type="short sequence motif" description="Walker B motif" evidence="1">
    <location>
        <begin position="146"/>
        <end position="151"/>
    </location>
</feature>
<dbReference type="InterPro" id="IPR027417">
    <property type="entry name" value="P-loop_NTPase"/>
</dbReference>
<dbReference type="GO" id="GO:0016887">
    <property type="term" value="F:ATP hydrolysis activity"/>
    <property type="evidence" value="ECO:0007669"/>
    <property type="project" value="InterPro"/>
</dbReference>
<dbReference type="EC" id="3.6.4.-" evidence="1"/>
<comment type="domain">
    <text evidence="1">The ATPase region is in the N-terminus, whereas the nuclease region is in the central part. The C-terminus is involved in prohead binding.</text>
</comment>
<dbReference type="Pfam" id="PF22530">
    <property type="entry name" value="Terminase-T7_RNaseH-like"/>
    <property type="match status" value="1"/>
</dbReference>
<keyword evidence="1" id="KW-0460">Magnesium</keyword>
<dbReference type="EMBL" id="PP766721">
    <property type="protein sequence ID" value="XCD08731.1"/>
    <property type="molecule type" value="Genomic_DNA"/>
</dbReference>
<feature type="binding site" evidence="1">
    <location>
        <position position="407"/>
    </location>
    <ligand>
        <name>Mg(2+)</name>
        <dbReference type="ChEBI" id="CHEBI:18420"/>
        <label>2</label>
        <note>catalytic; for nuclease activity</note>
    </ligand>
</feature>
<dbReference type="InterPro" id="IPR054762">
    <property type="entry name" value="Gp19_RNaseH-like"/>
</dbReference>
<keyword evidence="1" id="KW-0378">Hydrolase</keyword>
<keyword evidence="1" id="KW-0479">Metal-binding</keyword>
<keyword evidence="1" id="KW-0231">Viral genome packaging</keyword>
<comment type="similarity">
    <text evidence="1">Belongs to the Teseptimavirus large terminase family.</text>
</comment>
<feature type="binding site" evidence="1">
    <location>
        <position position="505"/>
    </location>
    <ligand>
        <name>Mg(2+)</name>
        <dbReference type="ChEBI" id="CHEBI:18420"/>
        <label>1</label>
        <note>catalytic; for nuclease activity</note>
    </ligand>
</feature>
<evidence type="ECO:0000256" key="1">
    <source>
        <dbReference type="HAMAP-Rule" id="MF_04147"/>
    </source>
</evidence>